<dbReference type="GO" id="GO:0016740">
    <property type="term" value="F:transferase activity"/>
    <property type="evidence" value="ECO:0007669"/>
    <property type="project" value="UniProtKB-KW"/>
</dbReference>
<dbReference type="PANTHER" id="PTHR43630:SF2">
    <property type="entry name" value="GLYCOSYLTRANSFERASE"/>
    <property type="match status" value="1"/>
</dbReference>
<dbReference type="PANTHER" id="PTHR43630">
    <property type="entry name" value="POLY-BETA-1,6-N-ACETYL-D-GLUCOSAMINE SYNTHASE"/>
    <property type="match status" value="1"/>
</dbReference>
<organism evidence="4 5">
    <name type="scientific">Granulicella mallensis (strain ATCC BAA-1857 / DSM 23137 / MP5ACTX8)</name>
    <dbReference type="NCBI Taxonomy" id="682795"/>
    <lineage>
        <taxon>Bacteria</taxon>
        <taxon>Pseudomonadati</taxon>
        <taxon>Acidobacteriota</taxon>
        <taxon>Terriglobia</taxon>
        <taxon>Terriglobales</taxon>
        <taxon>Acidobacteriaceae</taxon>
        <taxon>Granulicella</taxon>
    </lineage>
</organism>
<accession>G8P1A2</accession>
<dbReference type="KEGG" id="gma:AciX8_3836"/>
<name>G8P1A2_GRAMM</name>
<dbReference type="InterPro" id="IPR029044">
    <property type="entry name" value="Nucleotide-diphossugar_trans"/>
</dbReference>
<sequence length="259" mass="29505">MLVSVAIVTLNEEENLPRTLTSVRWADEIVVVDSGSTDRTVEIAHTLGARVIERAWPGFAAQKNFAISQCSGTWILSLDADEELTPELQTQIRTMLASNPPIDAYYLRRRNLFLGRWIKHGGFYPDPKLRLFRRSAANFALTPQFEERPVHETIAFDGAAGTLDFDLVHNAYPALSTYIEHMDRYSGLGADLLVAKGRTSRSLLSFLSNIFVVPQVMFLWNYFFRLGFLDGREGLLLHLYHATYTSWKYAKAWEKARKV</sequence>
<dbReference type="RefSeq" id="WP_014266991.1">
    <property type="nucleotide sequence ID" value="NC_016631.1"/>
</dbReference>
<evidence type="ECO:0000256" key="1">
    <source>
        <dbReference type="ARBA" id="ARBA00038494"/>
    </source>
</evidence>
<dbReference type="AlphaFoldDB" id="G8P1A2"/>
<dbReference type="EMBL" id="CP003130">
    <property type="protein sequence ID" value="AEU38120.1"/>
    <property type="molecule type" value="Genomic_DNA"/>
</dbReference>
<keyword evidence="2" id="KW-0812">Transmembrane</keyword>
<keyword evidence="2" id="KW-0472">Membrane</keyword>
<dbReference type="InterPro" id="IPR001173">
    <property type="entry name" value="Glyco_trans_2-like"/>
</dbReference>
<dbReference type="CDD" id="cd02511">
    <property type="entry name" value="Beta4Glucosyltransferase"/>
    <property type="match status" value="1"/>
</dbReference>
<reference evidence="4 5" key="1">
    <citation type="submission" date="2011-11" db="EMBL/GenBank/DDBJ databases">
        <title>Complete sequence of Granulicella mallensis MP5ACTX8.</title>
        <authorList>
            <consortium name="US DOE Joint Genome Institute"/>
            <person name="Lucas S."/>
            <person name="Copeland A."/>
            <person name="Lapidus A."/>
            <person name="Cheng J.-F."/>
            <person name="Goodwin L."/>
            <person name="Pitluck S."/>
            <person name="Peters L."/>
            <person name="Lu M."/>
            <person name="Detter J.C."/>
            <person name="Han C."/>
            <person name="Tapia R."/>
            <person name="Land M."/>
            <person name="Hauser L."/>
            <person name="Kyrpides N."/>
            <person name="Ivanova N."/>
            <person name="Mikhailova N."/>
            <person name="Pagani I."/>
            <person name="Rawat S."/>
            <person name="Mannisto M."/>
            <person name="Haggblom M."/>
            <person name="Woyke T."/>
        </authorList>
    </citation>
    <scope>NUCLEOTIDE SEQUENCE [LARGE SCALE GENOMIC DNA]</scope>
    <source>
        <strain evidence="5">ATCC BAA-1857 / DSM 23137 / MP5ACTX8</strain>
    </source>
</reference>
<dbReference type="Proteomes" id="UP000007113">
    <property type="component" value="Chromosome"/>
</dbReference>
<evidence type="ECO:0000256" key="2">
    <source>
        <dbReference type="SAM" id="Phobius"/>
    </source>
</evidence>
<dbReference type="STRING" id="682795.AciX8_3836"/>
<proteinExistence type="inferred from homology"/>
<evidence type="ECO:0000313" key="5">
    <source>
        <dbReference type="Proteomes" id="UP000007113"/>
    </source>
</evidence>
<evidence type="ECO:0000313" key="4">
    <source>
        <dbReference type="EMBL" id="AEU38120.1"/>
    </source>
</evidence>
<dbReference type="SUPFAM" id="SSF53448">
    <property type="entry name" value="Nucleotide-diphospho-sugar transferases"/>
    <property type="match status" value="1"/>
</dbReference>
<dbReference type="HOGENOM" id="CLU_065962_0_0_0"/>
<evidence type="ECO:0000259" key="3">
    <source>
        <dbReference type="Pfam" id="PF00535"/>
    </source>
</evidence>
<comment type="similarity">
    <text evidence="1">Belongs to the glycosyltransferase 2 family. WaaE/KdtX subfamily.</text>
</comment>
<keyword evidence="2" id="KW-1133">Transmembrane helix</keyword>
<dbReference type="OrthoDB" id="9815923at2"/>
<protein>
    <submittedName>
        <fullName evidence="4">Glycosyl transferase family 2</fullName>
    </submittedName>
</protein>
<keyword evidence="4" id="KW-0808">Transferase</keyword>
<dbReference type="Pfam" id="PF00535">
    <property type="entry name" value="Glycos_transf_2"/>
    <property type="match status" value="1"/>
</dbReference>
<feature type="domain" description="Glycosyltransferase 2-like" evidence="3">
    <location>
        <begin position="4"/>
        <end position="120"/>
    </location>
</feature>
<dbReference type="Gene3D" id="3.90.550.10">
    <property type="entry name" value="Spore Coat Polysaccharide Biosynthesis Protein SpsA, Chain A"/>
    <property type="match status" value="1"/>
</dbReference>
<feature type="transmembrane region" description="Helical" evidence="2">
    <location>
        <begin position="203"/>
        <end position="223"/>
    </location>
</feature>
<keyword evidence="5" id="KW-1185">Reference proteome</keyword>
<gene>
    <name evidence="4" type="ordered locus">AciX8_3836</name>
</gene>
<dbReference type="eggNOG" id="COG0463">
    <property type="taxonomic scope" value="Bacteria"/>
</dbReference>